<comment type="caution">
    <text evidence="2">The sequence shown here is derived from an EMBL/GenBank/DDBJ whole genome shotgun (WGS) entry which is preliminary data.</text>
</comment>
<dbReference type="PANTHER" id="PTHR35145">
    <property type="entry name" value="CYTOPLASMIC PROTEIN-RELATED"/>
    <property type="match status" value="1"/>
</dbReference>
<dbReference type="InterPro" id="IPR058532">
    <property type="entry name" value="YjbR/MT2646/Rv2570-like"/>
</dbReference>
<dbReference type="SUPFAM" id="SSF142906">
    <property type="entry name" value="YjbR-like"/>
    <property type="match status" value="1"/>
</dbReference>
<evidence type="ECO:0000259" key="1">
    <source>
        <dbReference type="Pfam" id="PF01878"/>
    </source>
</evidence>
<dbReference type="AlphaFoldDB" id="G5JTA2"/>
<dbReference type="Proteomes" id="UP000004322">
    <property type="component" value="Unassembled WGS sequence"/>
</dbReference>
<name>G5JTA2_STRCG</name>
<evidence type="ECO:0000313" key="3">
    <source>
        <dbReference type="Proteomes" id="UP000004322"/>
    </source>
</evidence>
<dbReference type="SUPFAM" id="SSF88697">
    <property type="entry name" value="PUA domain-like"/>
    <property type="match status" value="1"/>
</dbReference>
<dbReference type="Gene3D" id="3.90.1150.30">
    <property type="match status" value="1"/>
</dbReference>
<keyword evidence="3" id="KW-1185">Reference proteome</keyword>
<proteinExistence type="predicted"/>
<dbReference type="PANTHER" id="PTHR35145:SF1">
    <property type="entry name" value="CYTOPLASMIC PROTEIN"/>
    <property type="match status" value="1"/>
</dbReference>
<organism evidence="2 3">
    <name type="scientific">Streptococcus criceti HS-6</name>
    <dbReference type="NCBI Taxonomy" id="873449"/>
    <lineage>
        <taxon>Bacteria</taxon>
        <taxon>Bacillati</taxon>
        <taxon>Bacillota</taxon>
        <taxon>Bacilli</taxon>
        <taxon>Lactobacillales</taxon>
        <taxon>Streptococcaceae</taxon>
        <taxon>Streptococcus</taxon>
    </lineage>
</organism>
<dbReference type="STRING" id="873449.STRCR_1070"/>
<dbReference type="Pfam" id="PF04237">
    <property type="entry name" value="YjbR"/>
    <property type="match status" value="1"/>
</dbReference>
<dbReference type="EMBL" id="AEUV02000002">
    <property type="protein sequence ID" value="EHI75569.1"/>
    <property type="molecule type" value="Genomic_DNA"/>
</dbReference>
<accession>G5JTA2</accession>
<dbReference type="RefSeq" id="WP_004230123.1">
    <property type="nucleotide sequence ID" value="NZ_AEUV02000002.1"/>
</dbReference>
<dbReference type="Pfam" id="PF01878">
    <property type="entry name" value="EVE"/>
    <property type="match status" value="1"/>
</dbReference>
<dbReference type="InterPro" id="IPR002740">
    <property type="entry name" value="EVE_domain"/>
</dbReference>
<protein>
    <recommendedName>
        <fullName evidence="1">EVE domain-containing protein</fullName>
    </recommendedName>
</protein>
<gene>
    <name evidence="2" type="ORF">STRCR_1070</name>
</gene>
<dbReference type="eggNOG" id="COG2315">
    <property type="taxonomic scope" value="Bacteria"/>
</dbReference>
<dbReference type="OrthoDB" id="9789813at2"/>
<evidence type="ECO:0000313" key="2">
    <source>
        <dbReference type="EMBL" id="EHI75569.1"/>
    </source>
</evidence>
<feature type="domain" description="EVE" evidence="1">
    <location>
        <begin position="242"/>
        <end position="303"/>
    </location>
</feature>
<dbReference type="InterPro" id="IPR038056">
    <property type="entry name" value="YjbR-like_sf"/>
</dbReference>
<dbReference type="InterPro" id="IPR007351">
    <property type="entry name" value="YjbR"/>
</dbReference>
<sequence length="359" mass="41111">MTFESQYFKRKTVNVQKLLDFGFKKEGTDYRYNRAIMAGDFQAQILITGEGQVSGRLMDTDLGEEYTAIHVISQTGSYLGQVREAYGELLQEIAEACFEVTPFDLPQTNRLAQHLKDKFGDGFDYPFAKYSQYASFRHPANNKWYALVFPLKLDKLDSEVKPLAGSDVEREAEVINIKIDKGLLEELLEKPGIYPSYHMNKQSWISLIMDDSLSDKEVFELVEASRALVGPKSFKAEEGPDYWLIPANPKYYDIDAEFAASDTIHWTQKAQIKKGDWVFIYMTSPIQAVRYACQVLASNLPNEGYRNRSDIKELMTIKRVKTFADQEFPLTVLKESGVKAVRGPRRMTKKLIDKIKVEL</sequence>
<dbReference type="InterPro" id="IPR015947">
    <property type="entry name" value="PUA-like_sf"/>
</dbReference>
<reference evidence="2" key="1">
    <citation type="submission" date="2011-07" db="EMBL/GenBank/DDBJ databases">
        <authorList>
            <person name="Stanhope M.J."/>
            <person name="Durkin A.S."/>
            <person name="Hostetler J."/>
            <person name="Kim M."/>
            <person name="Radune D."/>
            <person name="Singh I."/>
            <person name="Town C.D."/>
        </authorList>
    </citation>
    <scope>NUCLEOTIDE SEQUENCE [LARGE SCALE GENOMIC DNA]</scope>
    <source>
        <strain evidence="2">HS-6</strain>
    </source>
</reference>